<organism evidence="2 3">
    <name type="scientific">Parabacteroides distasonis</name>
    <dbReference type="NCBI Taxonomy" id="823"/>
    <lineage>
        <taxon>Bacteria</taxon>
        <taxon>Pseudomonadati</taxon>
        <taxon>Bacteroidota</taxon>
        <taxon>Bacteroidia</taxon>
        <taxon>Bacteroidales</taxon>
        <taxon>Tannerellaceae</taxon>
        <taxon>Parabacteroides</taxon>
    </lineage>
</organism>
<protein>
    <submittedName>
        <fullName evidence="2">Uncharacterized protein</fullName>
    </submittedName>
</protein>
<name>A0A7K0GXI6_PARDI</name>
<gene>
    <name evidence="2" type="ORF">GKD67_14095</name>
</gene>
<sequence>MSTASSRVVFRGCDYSSAHGGVSCAYASSDASNSSSIIGSRLNNNRRKLKSAYNTGDLSPPWSRGEQAPVTAARKGWKTEKSSVG</sequence>
<comment type="caution">
    <text evidence="2">The sequence shown here is derived from an EMBL/GenBank/DDBJ whole genome shotgun (WGS) entry which is preliminary data.</text>
</comment>
<evidence type="ECO:0000256" key="1">
    <source>
        <dbReference type="SAM" id="MobiDB-lite"/>
    </source>
</evidence>
<dbReference type="Proteomes" id="UP000461276">
    <property type="component" value="Unassembled WGS sequence"/>
</dbReference>
<accession>A0A7K0GXI6</accession>
<proteinExistence type="predicted"/>
<dbReference type="EMBL" id="WKMY01000010">
    <property type="protein sequence ID" value="MRY94334.1"/>
    <property type="molecule type" value="Genomic_DNA"/>
</dbReference>
<evidence type="ECO:0000313" key="3">
    <source>
        <dbReference type="Proteomes" id="UP000461276"/>
    </source>
</evidence>
<dbReference type="AlphaFoldDB" id="A0A7K0GXI6"/>
<reference evidence="2 3" key="1">
    <citation type="journal article" date="2019" name="Nat. Med.">
        <title>A library of human gut bacterial isolates paired with longitudinal multiomics data enables mechanistic microbiome research.</title>
        <authorList>
            <person name="Poyet M."/>
            <person name="Groussin M."/>
            <person name="Gibbons S.M."/>
            <person name="Avila-Pacheco J."/>
            <person name="Jiang X."/>
            <person name="Kearney S.M."/>
            <person name="Perrotta A.R."/>
            <person name="Berdy B."/>
            <person name="Zhao S."/>
            <person name="Lieberman T.D."/>
            <person name="Swanson P.K."/>
            <person name="Smith M."/>
            <person name="Roesemann S."/>
            <person name="Alexander J.E."/>
            <person name="Rich S.A."/>
            <person name="Livny J."/>
            <person name="Vlamakis H."/>
            <person name="Clish C."/>
            <person name="Bullock K."/>
            <person name="Deik A."/>
            <person name="Scott J."/>
            <person name="Pierce K.A."/>
            <person name="Xavier R.J."/>
            <person name="Alm E.J."/>
        </authorList>
    </citation>
    <scope>NUCLEOTIDE SEQUENCE [LARGE SCALE GENOMIC DNA]</scope>
    <source>
        <strain evidence="2 3">BIOML-A9</strain>
    </source>
</reference>
<feature type="region of interest" description="Disordered" evidence="1">
    <location>
        <begin position="51"/>
        <end position="85"/>
    </location>
</feature>
<evidence type="ECO:0000313" key="2">
    <source>
        <dbReference type="EMBL" id="MRY94334.1"/>
    </source>
</evidence>